<evidence type="ECO:0000256" key="5">
    <source>
        <dbReference type="ARBA" id="ARBA00022801"/>
    </source>
</evidence>
<evidence type="ECO:0000259" key="7">
    <source>
        <dbReference type="Pfam" id="PF02055"/>
    </source>
</evidence>
<name>A0A5B7J7I5_PORTR</name>
<protein>
    <recommendedName>
        <fullName evidence="3 6">Glucosylceramidase</fullName>
        <ecNumber evidence="3 6">3.2.1.45</ecNumber>
    </recommendedName>
</protein>
<dbReference type="InterPro" id="IPR033453">
    <property type="entry name" value="Glyco_hydro_30_TIM-barrel"/>
</dbReference>
<evidence type="ECO:0000313" key="8">
    <source>
        <dbReference type="EMBL" id="MPC89966.1"/>
    </source>
</evidence>
<dbReference type="SUPFAM" id="SSF51445">
    <property type="entry name" value="(Trans)glycosidases"/>
    <property type="match status" value="1"/>
</dbReference>
<comment type="catalytic activity">
    <reaction evidence="1">
        <text>a beta-D-glucosyl-(1&lt;-&gt;1')-N-acylsphing-4-enine + H2O = an N-acylsphing-4-enine + D-glucose</text>
        <dbReference type="Rhea" id="RHEA:13269"/>
        <dbReference type="ChEBI" id="CHEBI:4167"/>
        <dbReference type="ChEBI" id="CHEBI:15377"/>
        <dbReference type="ChEBI" id="CHEBI:22801"/>
        <dbReference type="ChEBI" id="CHEBI:52639"/>
        <dbReference type="EC" id="3.2.1.45"/>
    </reaction>
    <physiologicalReaction direction="left-to-right" evidence="1">
        <dbReference type="Rhea" id="RHEA:13270"/>
    </physiologicalReaction>
</comment>
<dbReference type="PANTHER" id="PTHR11069">
    <property type="entry name" value="GLUCOSYLCERAMIDASE"/>
    <property type="match status" value="1"/>
</dbReference>
<keyword evidence="6" id="KW-0746">Sphingolipid metabolism</keyword>
<keyword evidence="4" id="KW-0732">Signal</keyword>
<keyword evidence="6" id="KW-0443">Lipid metabolism</keyword>
<evidence type="ECO:0000256" key="3">
    <source>
        <dbReference type="ARBA" id="ARBA00012658"/>
    </source>
</evidence>
<accession>A0A5B7J7I5</accession>
<gene>
    <name evidence="8" type="primary">gba-4</name>
    <name evidence="8" type="ORF">E2C01_084932</name>
</gene>
<keyword evidence="5 6" id="KW-0378">Hydrolase</keyword>
<evidence type="ECO:0000256" key="4">
    <source>
        <dbReference type="ARBA" id="ARBA00022729"/>
    </source>
</evidence>
<comment type="similarity">
    <text evidence="2 6">Belongs to the glycosyl hydrolase 30 family.</text>
</comment>
<reference evidence="8 9" key="1">
    <citation type="submission" date="2019-05" db="EMBL/GenBank/DDBJ databases">
        <title>Another draft genome of Portunus trituberculatus and its Hox gene families provides insights of decapod evolution.</title>
        <authorList>
            <person name="Jeong J.-H."/>
            <person name="Song I."/>
            <person name="Kim S."/>
            <person name="Choi T."/>
            <person name="Kim D."/>
            <person name="Ryu S."/>
            <person name="Kim W."/>
        </authorList>
    </citation>
    <scope>NUCLEOTIDE SEQUENCE [LARGE SCALE GENOMIC DNA]</scope>
    <source>
        <tissue evidence="8">Muscle</tissue>
    </source>
</reference>
<dbReference type="OrthoDB" id="2160638at2759"/>
<dbReference type="GO" id="GO:0004348">
    <property type="term" value="F:glucosylceramidase activity"/>
    <property type="evidence" value="ECO:0007669"/>
    <property type="project" value="UniProtKB-EC"/>
</dbReference>
<sequence length="114" mass="13249">MWNTCAWTAEGQRDWIKTTLGPILEAAGMRYLKLMVLDHNRDALPWYPATILEDPQSNQFVDGVAIHWYDDDNTGPEVMTELHSLFEDKFLLYTESCDGKYLRLKNMLAHDNVK</sequence>
<organism evidence="8 9">
    <name type="scientific">Portunus trituberculatus</name>
    <name type="common">Swimming crab</name>
    <name type="synonym">Neptunus trituberculatus</name>
    <dbReference type="NCBI Taxonomy" id="210409"/>
    <lineage>
        <taxon>Eukaryota</taxon>
        <taxon>Metazoa</taxon>
        <taxon>Ecdysozoa</taxon>
        <taxon>Arthropoda</taxon>
        <taxon>Crustacea</taxon>
        <taxon>Multicrustacea</taxon>
        <taxon>Malacostraca</taxon>
        <taxon>Eumalacostraca</taxon>
        <taxon>Eucarida</taxon>
        <taxon>Decapoda</taxon>
        <taxon>Pleocyemata</taxon>
        <taxon>Brachyura</taxon>
        <taxon>Eubrachyura</taxon>
        <taxon>Portunoidea</taxon>
        <taxon>Portunidae</taxon>
        <taxon>Portuninae</taxon>
        <taxon>Portunus</taxon>
    </lineage>
</organism>
<dbReference type="GO" id="GO:0006680">
    <property type="term" value="P:glucosylceramide catabolic process"/>
    <property type="evidence" value="ECO:0007669"/>
    <property type="project" value="TreeGrafter"/>
</dbReference>
<dbReference type="Pfam" id="PF02055">
    <property type="entry name" value="Glyco_hydro_30"/>
    <property type="match status" value="1"/>
</dbReference>
<dbReference type="Proteomes" id="UP000324222">
    <property type="component" value="Unassembled WGS sequence"/>
</dbReference>
<evidence type="ECO:0000256" key="2">
    <source>
        <dbReference type="ARBA" id="ARBA00005382"/>
    </source>
</evidence>
<feature type="domain" description="Glycosyl hydrolase family 30 TIM-barrel" evidence="7">
    <location>
        <begin position="5"/>
        <end position="101"/>
    </location>
</feature>
<comment type="caution">
    <text evidence="8">The sequence shown here is derived from an EMBL/GenBank/DDBJ whole genome shotgun (WGS) entry which is preliminary data.</text>
</comment>
<dbReference type="InterPro" id="IPR017853">
    <property type="entry name" value="GH"/>
</dbReference>
<evidence type="ECO:0000256" key="1">
    <source>
        <dbReference type="ARBA" id="ARBA00001013"/>
    </source>
</evidence>
<keyword evidence="6" id="KW-0326">Glycosidase</keyword>
<evidence type="ECO:0000256" key="6">
    <source>
        <dbReference type="RuleBase" id="RU361188"/>
    </source>
</evidence>
<dbReference type="GO" id="GO:0016020">
    <property type="term" value="C:membrane"/>
    <property type="evidence" value="ECO:0007669"/>
    <property type="project" value="GOC"/>
</dbReference>
<dbReference type="PANTHER" id="PTHR11069:SF23">
    <property type="entry name" value="LYSOSOMAL ACID GLUCOSYLCERAMIDASE"/>
    <property type="match status" value="1"/>
</dbReference>
<proteinExistence type="inferred from homology"/>
<keyword evidence="9" id="KW-1185">Reference proteome</keyword>
<evidence type="ECO:0000313" key="9">
    <source>
        <dbReference type="Proteomes" id="UP000324222"/>
    </source>
</evidence>
<dbReference type="AlphaFoldDB" id="A0A5B7J7I5"/>
<dbReference type="InterPro" id="IPR001139">
    <property type="entry name" value="Glyco_hydro_30"/>
</dbReference>
<dbReference type="EC" id="3.2.1.45" evidence="3 6"/>
<dbReference type="EMBL" id="VSRR010082808">
    <property type="protein sequence ID" value="MPC89966.1"/>
    <property type="molecule type" value="Genomic_DNA"/>
</dbReference>
<dbReference type="Gene3D" id="3.20.20.80">
    <property type="entry name" value="Glycosidases"/>
    <property type="match status" value="1"/>
</dbReference>